<gene>
    <name evidence="5" type="primary">LOC108561367</name>
</gene>
<dbReference type="InterPro" id="IPR036069">
    <property type="entry name" value="DUF34/NIF3_sf"/>
</dbReference>
<protein>
    <recommendedName>
        <fullName evidence="2 3">NIF3-like protein 1</fullName>
    </recommendedName>
</protein>
<evidence type="ECO:0000256" key="2">
    <source>
        <dbReference type="ARBA" id="ARBA00019069"/>
    </source>
</evidence>
<dbReference type="PANTHER" id="PTHR13799">
    <property type="entry name" value="NGG1 INTERACTING FACTOR 3"/>
    <property type="match status" value="1"/>
</dbReference>
<proteinExistence type="inferred from homology"/>
<comment type="similarity">
    <text evidence="1 3">Belongs to the GTP cyclohydrolase I type 2/NIF3 family.</text>
</comment>
<dbReference type="Pfam" id="PF01784">
    <property type="entry name" value="DUF34_NIF3"/>
    <property type="match status" value="1"/>
</dbReference>
<reference evidence="5" key="1">
    <citation type="submission" date="2025-08" db="UniProtKB">
        <authorList>
            <consortium name="RefSeq"/>
        </authorList>
    </citation>
    <scope>IDENTIFICATION</scope>
    <source>
        <tissue evidence="5">Whole Larva</tissue>
    </source>
</reference>
<accession>A0ABM1MJK6</accession>
<dbReference type="RefSeq" id="XP_017774756.1">
    <property type="nucleotide sequence ID" value="XM_017919267.1"/>
</dbReference>
<name>A0ABM1MJK6_NICVS</name>
<sequence length="296" mass="33025">MLLRSLLRKQVLFSQFYVRNFGVMAEHSYTGTSLQVILDRLQEFAPLNLASSWDNVGLLVDPMSRSNITNILLTNDLTEDVVEEAVTTNCGLIISYHPNIFQGLKSVSKRTWKERVVVQCIKNNIAVFSPHTSWDAVRGGVNDWLAEALPIAESRPIMAYQTDSDIGAGRFCTLTDEITVGDAVDRIKKHIGIDHLRLALARNQNEDFKIKTVALCAGSGNSVLSGTEADLYLTGEMMHHDVLDATQKNTHVILTNHSDSERGFLRSFRKQLEEDILSGEAKVIVSKIDRDPLKTV</sequence>
<dbReference type="Proteomes" id="UP000695000">
    <property type="component" value="Unplaced"/>
</dbReference>
<dbReference type="SUPFAM" id="SSF102705">
    <property type="entry name" value="NIF3 (NGG1p interacting factor 3)-like"/>
    <property type="match status" value="1"/>
</dbReference>
<dbReference type="InterPro" id="IPR002678">
    <property type="entry name" value="DUF34/NIF3"/>
</dbReference>
<dbReference type="GeneID" id="108561367"/>
<dbReference type="NCBIfam" id="TIGR00486">
    <property type="entry name" value="YbgI_SA1388"/>
    <property type="match status" value="1"/>
</dbReference>
<keyword evidence="4" id="KW-1185">Reference proteome</keyword>
<evidence type="ECO:0000256" key="1">
    <source>
        <dbReference type="ARBA" id="ARBA00006964"/>
    </source>
</evidence>
<dbReference type="PANTHER" id="PTHR13799:SF13">
    <property type="entry name" value="NIF3-LIKE PROTEIN 1"/>
    <property type="match status" value="1"/>
</dbReference>
<dbReference type="Gene3D" id="3.40.1390.30">
    <property type="entry name" value="NIF3 (NGG1p interacting factor 3)-like"/>
    <property type="match status" value="1"/>
</dbReference>
<organism evidence="4 5">
    <name type="scientific">Nicrophorus vespilloides</name>
    <name type="common">Boreal carrion beetle</name>
    <dbReference type="NCBI Taxonomy" id="110193"/>
    <lineage>
        <taxon>Eukaryota</taxon>
        <taxon>Metazoa</taxon>
        <taxon>Ecdysozoa</taxon>
        <taxon>Arthropoda</taxon>
        <taxon>Hexapoda</taxon>
        <taxon>Insecta</taxon>
        <taxon>Pterygota</taxon>
        <taxon>Neoptera</taxon>
        <taxon>Endopterygota</taxon>
        <taxon>Coleoptera</taxon>
        <taxon>Polyphaga</taxon>
        <taxon>Staphyliniformia</taxon>
        <taxon>Silphidae</taxon>
        <taxon>Nicrophorinae</taxon>
        <taxon>Nicrophorus</taxon>
    </lineage>
</organism>
<evidence type="ECO:0000313" key="4">
    <source>
        <dbReference type="Proteomes" id="UP000695000"/>
    </source>
</evidence>
<evidence type="ECO:0000313" key="5">
    <source>
        <dbReference type="RefSeq" id="XP_017774756.1"/>
    </source>
</evidence>
<dbReference type="InterPro" id="IPR017222">
    <property type="entry name" value="DUF34/NIF3_animal"/>
</dbReference>
<evidence type="ECO:0000256" key="3">
    <source>
        <dbReference type="PIRNR" id="PIRNR037490"/>
    </source>
</evidence>
<dbReference type="PIRSF" id="PIRSF037490">
    <property type="entry name" value="UCP037490_NIF3_euk"/>
    <property type="match status" value="1"/>
</dbReference>